<accession>C0BQA8</accession>
<dbReference type="AlphaFoldDB" id="C0BQA8"/>
<reference evidence="1 2" key="2">
    <citation type="submission" date="2009-02" db="EMBL/GenBank/DDBJ databases">
        <authorList>
            <person name="Fulton L."/>
            <person name="Clifton S."/>
            <person name="Fulton B."/>
            <person name="Xu J."/>
            <person name="Minx P."/>
            <person name="Pepin K.H."/>
            <person name="Johnson M."/>
            <person name="Bhonagiri V."/>
            <person name="Nash W.E."/>
            <person name="Mardis E.R."/>
            <person name="Wilson R.K."/>
        </authorList>
    </citation>
    <scope>NUCLEOTIDE SEQUENCE [LARGE SCALE GENOMIC DNA]</scope>
    <source>
        <strain evidence="1 2">DSM 20438</strain>
    </source>
</reference>
<dbReference type="Proteomes" id="UP000003875">
    <property type="component" value="Unassembled WGS sequence"/>
</dbReference>
<sequence length="86" mass="9750">MTSLLHYLQGVFDIATNGGIEESTITFAMTSTIVSNDHETTRSKFSRHLHDKSGKVDAIAPEAMKKHRHRRMSVFRKTFRQITGTS</sequence>
<reference evidence="1 2" key="1">
    <citation type="submission" date="2009-02" db="EMBL/GenBank/DDBJ databases">
        <title>Draft genome sequence of Bifidobacterium pseudocatenulatum (DSM 20438).</title>
        <authorList>
            <person name="Sudarsanam P."/>
            <person name="Ley R."/>
            <person name="Guruge J."/>
            <person name="Turnbaugh P.J."/>
            <person name="Mahowald M."/>
            <person name="Liep D."/>
            <person name="Gordon J."/>
        </authorList>
    </citation>
    <scope>NUCLEOTIDE SEQUENCE [LARGE SCALE GENOMIC DNA]</scope>
    <source>
        <strain evidence="1 2">DSM 20438</strain>
    </source>
</reference>
<proteinExistence type="predicted"/>
<gene>
    <name evidence="1" type="ORF">BIFPSEUDO_02552</name>
</gene>
<evidence type="ECO:0000313" key="2">
    <source>
        <dbReference type="Proteomes" id="UP000003875"/>
    </source>
</evidence>
<organism evidence="1 2">
    <name type="scientific">Bifidobacterium pseudocatenulatum DSM 20438 = JCM 1200 = LMG 10505</name>
    <dbReference type="NCBI Taxonomy" id="547043"/>
    <lineage>
        <taxon>Bacteria</taxon>
        <taxon>Bacillati</taxon>
        <taxon>Actinomycetota</taxon>
        <taxon>Actinomycetes</taxon>
        <taxon>Bifidobacteriales</taxon>
        <taxon>Bifidobacteriaceae</taxon>
        <taxon>Bifidobacterium</taxon>
    </lineage>
</organism>
<evidence type="ECO:0000313" key="1">
    <source>
        <dbReference type="EMBL" id="EEG71671.1"/>
    </source>
</evidence>
<name>C0BQA8_BIFPS</name>
<dbReference type="EMBL" id="ABXX02000001">
    <property type="protein sequence ID" value="EEG71671.1"/>
    <property type="molecule type" value="Genomic_DNA"/>
</dbReference>
<protein>
    <submittedName>
        <fullName evidence="1">Uncharacterized protein</fullName>
    </submittedName>
</protein>
<comment type="caution">
    <text evidence="1">The sequence shown here is derived from an EMBL/GenBank/DDBJ whole genome shotgun (WGS) entry which is preliminary data.</text>
</comment>